<dbReference type="GO" id="GO:0051011">
    <property type="term" value="F:microtubule minus-end binding"/>
    <property type="evidence" value="ECO:0007669"/>
    <property type="project" value="TreeGrafter"/>
</dbReference>
<dbReference type="GO" id="GO:0051225">
    <property type="term" value="P:spindle assembly"/>
    <property type="evidence" value="ECO:0007669"/>
    <property type="project" value="TreeGrafter"/>
</dbReference>
<evidence type="ECO:0008006" key="11">
    <source>
        <dbReference type="Google" id="ProtNLM"/>
    </source>
</evidence>
<accession>A0A1Y1WTI0</accession>
<evidence type="ECO:0000259" key="7">
    <source>
        <dbReference type="Pfam" id="PF14609"/>
    </source>
</evidence>
<dbReference type="GO" id="GO:0005874">
    <property type="term" value="C:microtubule"/>
    <property type="evidence" value="ECO:0007669"/>
    <property type="project" value="UniProtKB-KW"/>
</dbReference>
<feature type="domain" description="Gamma tubulin complex component protein N-terminal" evidence="8">
    <location>
        <begin position="287"/>
        <end position="566"/>
    </location>
</feature>
<keyword evidence="10" id="KW-1185">Reference proteome</keyword>
<evidence type="ECO:0000256" key="2">
    <source>
        <dbReference type="ARBA" id="ARBA00010337"/>
    </source>
</evidence>
<dbReference type="Pfam" id="PF14609">
    <property type="entry name" value="GCP5-Mod21_N"/>
    <property type="match status" value="1"/>
</dbReference>
<dbReference type="PANTHER" id="PTHR19302">
    <property type="entry name" value="GAMMA TUBULIN COMPLEX PROTEIN"/>
    <property type="match status" value="1"/>
</dbReference>
<dbReference type="GO" id="GO:0000278">
    <property type="term" value="P:mitotic cell cycle"/>
    <property type="evidence" value="ECO:0007669"/>
    <property type="project" value="TreeGrafter"/>
</dbReference>
<dbReference type="InterPro" id="IPR041470">
    <property type="entry name" value="GCP_N"/>
</dbReference>
<keyword evidence="5" id="KW-0206">Cytoskeleton</keyword>
<reference evidence="9 10" key="1">
    <citation type="submission" date="2016-08" db="EMBL/GenBank/DDBJ databases">
        <title>A Parts List for Fungal Cellulosomes Revealed by Comparative Genomics.</title>
        <authorList>
            <consortium name="DOE Joint Genome Institute"/>
            <person name="Haitjema C.H."/>
            <person name="Gilmore S.P."/>
            <person name="Henske J.K."/>
            <person name="Solomon K.V."/>
            <person name="De Groot R."/>
            <person name="Kuo A."/>
            <person name="Mondo S.J."/>
            <person name="Salamov A.A."/>
            <person name="Labutti K."/>
            <person name="Zhao Z."/>
            <person name="Chiniquy J."/>
            <person name="Barry K."/>
            <person name="Brewer H.M."/>
            <person name="Purvine S.O."/>
            <person name="Wright A.T."/>
            <person name="Boxma B."/>
            <person name="Van Alen T."/>
            <person name="Hackstein J.H."/>
            <person name="Baker S.E."/>
            <person name="Grigoriev I.V."/>
            <person name="O'Malley M.A."/>
        </authorList>
    </citation>
    <scope>NUCLEOTIDE SEQUENCE [LARGE SCALE GENOMIC DNA]</scope>
    <source>
        <strain evidence="9 10">S4</strain>
    </source>
</reference>
<evidence type="ECO:0000256" key="3">
    <source>
        <dbReference type="ARBA" id="ARBA00022490"/>
    </source>
</evidence>
<feature type="domain" description="Gamma tubulin complex component C-terminal" evidence="6">
    <location>
        <begin position="761"/>
        <end position="1073"/>
    </location>
</feature>
<dbReference type="InterPro" id="IPR059169">
    <property type="entry name" value="GCP5_N_ext"/>
</dbReference>
<dbReference type="GO" id="GO:0051321">
    <property type="term" value="P:meiotic cell cycle"/>
    <property type="evidence" value="ECO:0007669"/>
    <property type="project" value="TreeGrafter"/>
</dbReference>
<dbReference type="InterPro" id="IPR007259">
    <property type="entry name" value="GCP"/>
</dbReference>
<dbReference type="EMBL" id="MCFG01000280">
    <property type="protein sequence ID" value="ORX76752.1"/>
    <property type="molecule type" value="Genomic_DNA"/>
</dbReference>
<keyword evidence="3" id="KW-0963">Cytoplasm</keyword>
<dbReference type="InterPro" id="IPR032797">
    <property type="entry name" value="Mod21_N"/>
</dbReference>
<comment type="caution">
    <text evidence="9">The sequence shown here is derived from an EMBL/GenBank/DDBJ whole genome shotgun (WGS) entry which is preliminary data.</text>
</comment>
<evidence type="ECO:0000259" key="6">
    <source>
        <dbReference type="Pfam" id="PF04130"/>
    </source>
</evidence>
<feature type="domain" description="Gamma-Tubulin ring complex non-core subunit mod21 N-terminal" evidence="7">
    <location>
        <begin position="74"/>
        <end position="157"/>
    </location>
</feature>
<evidence type="ECO:0000313" key="9">
    <source>
        <dbReference type="EMBL" id="ORX76752.1"/>
    </source>
</evidence>
<dbReference type="GO" id="GO:0005816">
    <property type="term" value="C:spindle pole body"/>
    <property type="evidence" value="ECO:0007669"/>
    <property type="project" value="UniProtKB-ARBA"/>
</dbReference>
<comment type="similarity">
    <text evidence="2">Belongs to the TUBGCP family.</text>
</comment>
<sequence length="1101" mass="131240">MSTIKQDYYELLSPLVYAITGIEKNTEEFKGITKKLVEKIRFNTYTLTSSTYVNNTYQGIIEKFKISAQEKSAEDLEKFLKILDKKREEKKNSKILEILTLFLNLSKSPTHHFYNTHYFDVKEEKIKKELTWDDILKDDPLTGDHWQIPNYESDSSDTEYSENVFDNTFKSNETSFQKKEFLTKRINEIDNNDSSIFENDNNDTLHFNDINMNDSSTHILSKNLKNFGDSQYWNHVNNLRIQRLNTKFDISNPYTLDIGIIQGIKENSKIIPDLLLKTNYINEAEIVREILFMLMGFDTAFFKYNKNNKIEINQNLSLKHLTSSCINQLIEYFTDKGSKIKDLRLFTKNMLDPNQYISKTMQSFASSIEKILNYLDKKITELEIKFQNNYVQEYILTSKSTTTILSVKNDLSLILNVLSELHIFLNSVLSIEEIRYNNTVQASLLLINLYEKMKSYFVIRNEILFNVYLNLFKDTFEPYISFIESWVFEGLIDDPMNEFFIQENQNIESDPNLMDYWELHYNIKEFNDAKVYPSFLKDYIQKILEVGKSFNLIKELNLKNDIQDKSFFLKDFPTLYEQWQFYFINGINENQMNTTNINEYHESEKNEDKMDINITSYHETNKDSSEDILDIINTNTNVDMDITDEQDQEILSDNNSMTNDMEIYNDDNYSNDIKELKSLYPNIINLYLPNKTEIIKNISKDNIEINNILTNTSRKYKDTYISWIPMDNILDQSLNKTILPPFQYYSKLLINLLQKHKDLFQYIYLLQQTYFQQNGVFWHKFIEILFNKINKNDLEWQRSSELFSVFIECLESLSIEEKYKNYFIRNIFLYIPSEKISSYIFPEIKLDLNLPWPINNIITKESMIKYNDIFSYLLFIQIAFHSLTMNDWLRQKKEKGSIFTDDELLSELIRYKVGLRMKLLHFVNGLKSYIFYMVLDNEIKKFQEEITQYKNFDKIKSEHSKFVKKIWEHCLISLTIIHKNIKDMLNICLIFTEITLNNKKLFQKKRNSKEEEEKFMERHENEDIYEYQKRIKLFYNRKSVEETSKLKLLRQYQHINEEFDKTLNFIINSLTVLCSHVNVNVKSSTDSTIGSLESLILFLTP</sequence>
<comment type="subcellular location">
    <subcellularLocation>
        <location evidence="1">Cytoplasm</location>
        <location evidence="1">Cytoskeleton</location>
    </subcellularLocation>
</comment>
<organism evidence="9 10">
    <name type="scientific">Anaeromyces robustus</name>
    <dbReference type="NCBI Taxonomy" id="1754192"/>
    <lineage>
        <taxon>Eukaryota</taxon>
        <taxon>Fungi</taxon>
        <taxon>Fungi incertae sedis</taxon>
        <taxon>Chytridiomycota</taxon>
        <taxon>Chytridiomycota incertae sedis</taxon>
        <taxon>Neocallimastigomycetes</taxon>
        <taxon>Neocallimastigales</taxon>
        <taxon>Neocallimastigaceae</taxon>
        <taxon>Anaeromyces</taxon>
    </lineage>
</organism>
<dbReference type="InterPro" id="IPR042241">
    <property type="entry name" value="GCP_C_sf"/>
</dbReference>
<dbReference type="Pfam" id="PF17681">
    <property type="entry name" value="GCP_N_terminal"/>
    <property type="match status" value="1"/>
</dbReference>
<evidence type="ECO:0000259" key="8">
    <source>
        <dbReference type="Pfam" id="PF17681"/>
    </source>
</evidence>
<dbReference type="Gene3D" id="1.20.120.1900">
    <property type="entry name" value="Gamma-tubulin complex, C-terminal domain"/>
    <property type="match status" value="1"/>
</dbReference>
<reference evidence="9 10" key="2">
    <citation type="submission" date="2016-08" db="EMBL/GenBank/DDBJ databases">
        <title>Pervasive Adenine N6-methylation of Active Genes in Fungi.</title>
        <authorList>
            <consortium name="DOE Joint Genome Institute"/>
            <person name="Mondo S.J."/>
            <person name="Dannebaum R.O."/>
            <person name="Kuo R.C."/>
            <person name="Labutti K."/>
            <person name="Haridas S."/>
            <person name="Kuo A."/>
            <person name="Salamov A."/>
            <person name="Ahrendt S.R."/>
            <person name="Lipzen A."/>
            <person name="Sullivan W."/>
            <person name="Andreopoulos W.B."/>
            <person name="Clum A."/>
            <person name="Lindquist E."/>
            <person name="Daum C."/>
            <person name="Ramamoorthy G.K."/>
            <person name="Gryganskyi A."/>
            <person name="Culley D."/>
            <person name="Magnuson J.K."/>
            <person name="James T.Y."/>
            <person name="O'Malley M.A."/>
            <person name="Stajich J.E."/>
            <person name="Spatafora J.W."/>
            <person name="Visel A."/>
            <person name="Grigoriev I.V."/>
        </authorList>
    </citation>
    <scope>NUCLEOTIDE SEQUENCE [LARGE SCALE GENOMIC DNA]</scope>
    <source>
        <strain evidence="9 10">S4</strain>
    </source>
</reference>
<dbReference type="GO" id="GO:0000930">
    <property type="term" value="C:gamma-tubulin complex"/>
    <property type="evidence" value="ECO:0007669"/>
    <property type="project" value="UniProtKB-ARBA"/>
</dbReference>
<gene>
    <name evidence="9" type="ORF">BCR32DRAFT_271083</name>
</gene>
<name>A0A1Y1WTI0_9FUNG</name>
<evidence type="ECO:0000256" key="1">
    <source>
        <dbReference type="ARBA" id="ARBA00004245"/>
    </source>
</evidence>
<dbReference type="GO" id="GO:0031122">
    <property type="term" value="P:cytoplasmic microtubule organization"/>
    <property type="evidence" value="ECO:0007669"/>
    <property type="project" value="TreeGrafter"/>
</dbReference>
<evidence type="ECO:0000313" key="10">
    <source>
        <dbReference type="Proteomes" id="UP000193944"/>
    </source>
</evidence>
<dbReference type="Pfam" id="PF04130">
    <property type="entry name" value="GCP_C_terminal"/>
    <property type="match status" value="1"/>
</dbReference>
<evidence type="ECO:0000256" key="4">
    <source>
        <dbReference type="ARBA" id="ARBA00022701"/>
    </source>
</evidence>
<dbReference type="AlphaFoldDB" id="A0A1Y1WTI0"/>
<dbReference type="OrthoDB" id="66546at2759"/>
<keyword evidence="4" id="KW-0493">Microtubule</keyword>
<evidence type="ECO:0000256" key="5">
    <source>
        <dbReference type="ARBA" id="ARBA00023212"/>
    </source>
</evidence>
<dbReference type="Proteomes" id="UP000193944">
    <property type="component" value="Unassembled WGS sequence"/>
</dbReference>
<dbReference type="STRING" id="1754192.A0A1Y1WTI0"/>
<protein>
    <recommendedName>
        <fullName evidence="11">Spindle pole body component</fullName>
    </recommendedName>
</protein>
<dbReference type="CDD" id="cd22572">
    <property type="entry name" value="GCP5_NTD"/>
    <property type="match status" value="1"/>
</dbReference>
<dbReference type="GO" id="GO:0043015">
    <property type="term" value="F:gamma-tubulin binding"/>
    <property type="evidence" value="ECO:0007669"/>
    <property type="project" value="InterPro"/>
</dbReference>
<dbReference type="GO" id="GO:0000922">
    <property type="term" value="C:spindle pole"/>
    <property type="evidence" value="ECO:0007669"/>
    <property type="project" value="InterPro"/>
</dbReference>
<dbReference type="PANTHER" id="PTHR19302:SF33">
    <property type="entry name" value="GAMMA-TUBULIN COMPLEX COMPONENT 5"/>
    <property type="match status" value="1"/>
</dbReference>
<proteinExistence type="inferred from homology"/>
<dbReference type="GO" id="GO:0007020">
    <property type="term" value="P:microtubule nucleation"/>
    <property type="evidence" value="ECO:0007669"/>
    <property type="project" value="InterPro"/>
</dbReference>
<dbReference type="InterPro" id="IPR040457">
    <property type="entry name" value="GCP_C"/>
</dbReference>